<dbReference type="PROSITE" id="PS50928">
    <property type="entry name" value="ABC_TM1"/>
    <property type="match status" value="1"/>
</dbReference>
<feature type="transmembrane region" description="Helical" evidence="8">
    <location>
        <begin position="106"/>
        <end position="128"/>
    </location>
</feature>
<dbReference type="STRING" id="540747.SAMN04488031_109119"/>
<keyword evidence="6 8" id="KW-1133">Transmembrane helix</keyword>
<dbReference type="InterPro" id="IPR035906">
    <property type="entry name" value="MetI-like_sf"/>
</dbReference>
<evidence type="ECO:0000313" key="11">
    <source>
        <dbReference type="Proteomes" id="UP000051401"/>
    </source>
</evidence>
<dbReference type="Pfam" id="PF00528">
    <property type="entry name" value="BPD_transp_1"/>
    <property type="match status" value="1"/>
</dbReference>
<comment type="similarity">
    <text evidence="2">Belongs to the binding-protein-dependent transport system permease family. CysTW subfamily.</text>
</comment>
<dbReference type="CDD" id="cd06261">
    <property type="entry name" value="TM_PBP2"/>
    <property type="match status" value="1"/>
</dbReference>
<evidence type="ECO:0000256" key="8">
    <source>
        <dbReference type="RuleBase" id="RU363032"/>
    </source>
</evidence>
<dbReference type="EMBL" id="LAXI01000016">
    <property type="protein sequence ID" value="KRS16154.1"/>
    <property type="molecule type" value="Genomic_DNA"/>
</dbReference>
<feature type="transmembrane region" description="Helical" evidence="8">
    <location>
        <begin position="67"/>
        <end position="94"/>
    </location>
</feature>
<dbReference type="PANTHER" id="PTHR42929:SF5">
    <property type="entry name" value="ABC TRANSPORTER PERMEASE PROTEIN"/>
    <property type="match status" value="1"/>
</dbReference>
<dbReference type="InterPro" id="IPR000515">
    <property type="entry name" value="MetI-like"/>
</dbReference>
<evidence type="ECO:0000256" key="7">
    <source>
        <dbReference type="ARBA" id="ARBA00023136"/>
    </source>
</evidence>
<gene>
    <name evidence="10" type="ORF">XM52_20315</name>
</gene>
<feature type="transmembrane region" description="Helical" evidence="8">
    <location>
        <begin position="202"/>
        <end position="235"/>
    </location>
</feature>
<comment type="caution">
    <text evidence="10">The sequence shown here is derived from an EMBL/GenBank/DDBJ whole genome shotgun (WGS) entry which is preliminary data.</text>
</comment>
<evidence type="ECO:0000259" key="9">
    <source>
        <dbReference type="PROSITE" id="PS50928"/>
    </source>
</evidence>
<keyword evidence="7 8" id="KW-0472">Membrane</keyword>
<dbReference type="SUPFAM" id="SSF161098">
    <property type="entry name" value="MetI-like"/>
    <property type="match status" value="1"/>
</dbReference>
<reference evidence="10 11" key="1">
    <citation type="submission" date="2015-04" db="EMBL/GenBank/DDBJ databases">
        <title>The draft genome sequence of Roseovarius indicus B108T.</title>
        <authorList>
            <person name="Li G."/>
            <person name="Lai Q."/>
            <person name="Shao Z."/>
            <person name="Yan P."/>
        </authorList>
    </citation>
    <scope>NUCLEOTIDE SEQUENCE [LARGE SCALE GENOMIC DNA]</scope>
    <source>
        <strain evidence="10 11">B108</strain>
    </source>
</reference>
<name>A0A0T5P4P1_9RHOB</name>
<protein>
    <recommendedName>
        <fullName evidence="9">ABC transmembrane type-1 domain-containing protein</fullName>
    </recommendedName>
</protein>
<dbReference type="Proteomes" id="UP000051401">
    <property type="component" value="Unassembled WGS sequence"/>
</dbReference>
<dbReference type="Gene3D" id="1.10.3720.10">
    <property type="entry name" value="MetI-like"/>
    <property type="match status" value="1"/>
</dbReference>
<accession>A0A0T5P4P1</accession>
<feature type="domain" description="ABC transmembrane type-1" evidence="9">
    <location>
        <begin position="72"/>
        <end position="278"/>
    </location>
</feature>
<proteinExistence type="inferred from homology"/>
<dbReference type="AlphaFoldDB" id="A0A0T5P4P1"/>
<keyword evidence="11" id="KW-1185">Reference proteome</keyword>
<dbReference type="GO" id="GO:0005886">
    <property type="term" value="C:plasma membrane"/>
    <property type="evidence" value="ECO:0007669"/>
    <property type="project" value="UniProtKB-SubCell"/>
</dbReference>
<evidence type="ECO:0000256" key="2">
    <source>
        <dbReference type="ARBA" id="ARBA00007069"/>
    </source>
</evidence>
<keyword evidence="3 8" id="KW-0813">Transport</keyword>
<evidence type="ECO:0000256" key="6">
    <source>
        <dbReference type="ARBA" id="ARBA00022989"/>
    </source>
</evidence>
<evidence type="ECO:0000256" key="3">
    <source>
        <dbReference type="ARBA" id="ARBA00022448"/>
    </source>
</evidence>
<feature type="transmembrane region" description="Helical" evidence="8">
    <location>
        <begin position="20"/>
        <end position="40"/>
    </location>
</feature>
<keyword evidence="5 8" id="KW-0812">Transmembrane</keyword>
<dbReference type="PANTHER" id="PTHR42929">
    <property type="entry name" value="INNER MEMBRANE ABC TRANSPORTER PERMEASE PROTEIN YDCU-RELATED-RELATED"/>
    <property type="match status" value="1"/>
</dbReference>
<feature type="transmembrane region" description="Helical" evidence="8">
    <location>
        <begin position="158"/>
        <end position="181"/>
    </location>
</feature>
<evidence type="ECO:0000313" key="10">
    <source>
        <dbReference type="EMBL" id="KRS16154.1"/>
    </source>
</evidence>
<organism evidence="10 11">
    <name type="scientific">Roseovarius indicus</name>
    <dbReference type="NCBI Taxonomy" id="540747"/>
    <lineage>
        <taxon>Bacteria</taxon>
        <taxon>Pseudomonadati</taxon>
        <taxon>Pseudomonadota</taxon>
        <taxon>Alphaproteobacteria</taxon>
        <taxon>Rhodobacterales</taxon>
        <taxon>Roseobacteraceae</taxon>
        <taxon>Roseovarius</taxon>
    </lineage>
</organism>
<feature type="transmembrane region" description="Helical" evidence="8">
    <location>
        <begin position="255"/>
        <end position="278"/>
    </location>
</feature>
<dbReference type="GO" id="GO:0055085">
    <property type="term" value="P:transmembrane transport"/>
    <property type="evidence" value="ECO:0007669"/>
    <property type="project" value="InterPro"/>
</dbReference>
<sequence length="286" mass="31205">MGPGGATRPARAGGRRLPQILWLALPGLLLVVVVFDLPLLNTMRWSLGDPNDPPTLRFYSEFAQSSVYGAVILRTLVLSAKVAALTALIGYPLAYWASGLSKRRQIAVIGLVVMTFWVSILVRTYAWIVVLGTNGIVNNAFADLGLTSEPISFLYNEISIIIGMVNVLMPFFILPVFSAMVGIDKQLVEVAETLGASRLRAFWTVFFPLSLPAVIASSILIFILSLGFYITPAILGGGRVVLVANMMDLLINRFANWEIAAVIAVVLMITTLALYAVYQVMRERAQ</sequence>
<evidence type="ECO:0000256" key="4">
    <source>
        <dbReference type="ARBA" id="ARBA00022475"/>
    </source>
</evidence>
<evidence type="ECO:0000256" key="5">
    <source>
        <dbReference type="ARBA" id="ARBA00022692"/>
    </source>
</evidence>
<evidence type="ECO:0000256" key="1">
    <source>
        <dbReference type="ARBA" id="ARBA00004651"/>
    </source>
</evidence>
<keyword evidence="4" id="KW-1003">Cell membrane</keyword>
<dbReference type="PATRIC" id="fig|540747.5.peg.1822"/>
<comment type="subcellular location">
    <subcellularLocation>
        <location evidence="1 8">Cell membrane</location>
        <topology evidence="1 8">Multi-pass membrane protein</topology>
    </subcellularLocation>
</comment>